<evidence type="ECO:0000313" key="1">
    <source>
        <dbReference type="Proteomes" id="UP000887565"/>
    </source>
</evidence>
<name>A0A915L988_ROMCU</name>
<dbReference type="WBParaSite" id="nRc.2.0.1.t46988-RA">
    <property type="protein sequence ID" value="nRc.2.0.1.t46988-RA"/>
    <property type="gene ID" value="nRc.2.0.1.g46988"/>
</dbReference>
<evidence type="ECO:0000313" key="2">
    <source>
        <dbReference type="WBParaSite" id="nRc.2.0.1.t46988-RA"/>
    </source>
</evidence>
<dbReference type="AlphaFoldDB" id="A0A915L988"/>
<proteinExistence type="predicted"/>
<keyword evidence="1" id="KW-1185">Reference proteome</keyword>
<accession>A0A915L988</accession>
<dbReference type="Proteomes" id="UP000887565">
    <property type="component" value="Unplaced"/>
</dbReference>
<sequence>MVVRIGDMMNTKPKKTKLKMKYDLAWRVFKIAGAPVWEPGTFFCRNRSGRTNSLYRTPLDRPPNV</sequence>
<organism evidence="1 2">
    <name type="scientific">Romanomermis culicivorax</name>
    <name type="common">Nematode worm</name>
    <dbReference type="NCBI Taxonomy" id="13658"/>
    <lineage>
        <taxon>Eukaryota</taxon>
        <taxon>Metazoa</taxon>
        <taxon>Ecdysozoa</taxon>
        <taxon>Nematoda</taxon>
        <taxon>Enoplea</taxon>
        <taxon>Dorylaimia</taxon>
        <taxon>Mermithida</taxon>
        <taxon>Mermithoidea</taxon>
        <taxon>Mermithidae</taxon>
        <taxon>Romanomermis</taxon>
    </lineage>
</organism>
<reference evidence="2" key="1">
    <citation type="submission" date="2022-11" db="UniProtKB">
        <authorList>
            <consortium name="WormBaseParasite"/>
        </authorList>
    </citation>
    <scope>IDENTIFICATION</scope>
</reference>
<protein>
    <submittedName>
        <fullName evidence="2">Uncharacterized protein</fullName>
    </submittedName>
</protein>